<reference evidence="2" key="1">
    <citation type="journal article" date="2019" name="Int. J. Syst. Evol. Microbiol.">
        <title>The Global Catalogue of Microorganisms (GCM) 10K type strain sequencing project: providing services to taxonomists for standard genome sequencing and annotation.</title>
        <authorList>
            <consortium name="The Broad Institute Genomics Platform"/>
            <consortium name="The Broad Institute Genome Sequencing Center for Infectious Disease"/>
            <person name="Wu L."/>
            <person name="Ma J."/>
        </authorList>
    </citation>
    <scope>NUCLEOTIDE SEQUENCE [LARGE SCALE GENOMIC DNA]</scope>
    <source>
        <strain evidence="2">JCM 31696</strain>
    </source>
</reference>
<proteinExistence type="predicted"/>
<keyword evidence="2" id="KW-1185">Reference proteome</keyword>
<sequence length="150" mass="15404">ASAKAVMYTLALQPTSTTQTITPDGDVEATDVIGVPTPGGGSGIYARVASASDAEYAQFSDGGVLEVSLSDPVEPSSTADHEVHYRARYSGGASSGSVTVRLMQGAVQIASWPQALTGSFADYSHTLTGLEAGAITDYDDLRVEITAETA</sequence>
<accession>A0ABW3CDV0</accession>
<evidence type="ECO:0000313" key="1">
    <source>
        <dbReference type="EMBL" id="MFD0851977.1"/>
    </source>
</evidence>
<feature type="non-terminal residue" evidence="1">
    <location>
        <position position="1"/>
    </location>
</feature>
<evidence type="ECO:0000313" key="2">
    <source>
        <dbReference type="Proteomes" id="UP001597083"/>
    </source>
</evidence>
<protein>
    <submittedName>
        <fullName evidence="1">Uncharacterized protein</fullName>
    </submittedName>
</protein>
<gene>
    <name evidence="1" type="ORF">ACFQ07_07075</name>
</gene>
<name>A0ABW3CDV0_9ACTN</name>
<dbReference type="EMBL" id="JBHTIR010000953">
    <property type="protein sequence ID" value="MFD0851977.1"/>
    <property type="molecule type" value="Genomic_DNA"/>
</dbReference>
<dbReference type="Proteomes" id="UP001597083">
    <property type="component" value="Unassembled WGS sequence"/>
</dbReference>
<organism evidence="1 2">
    <name type="scientific">Actinomadura adrarensis</name>
    <dbReference type="NCBI Taxonomy" id="1819600"/>
    <lineage>
        <taxon>Bacteria</taxon>
        <taxon>Bacillati</taxon>
        <taxon>Actinomycetota</taxon>
        <taxon>Actinomycetes</taxon>
        <taxon>Streptosporangiales</taxon>
        <taxon>Thermomonosporaceae</taxon>
        <taxon>Actinomadura</taxon>
    </lineage>
</organism>
<comment type="caution">
    <text evidence="1">The sequence shown here is derived from an EMBL/GenBank/DDBJ whole genome shotgun (WGS) entry which is preliminary data.</text>
</comment>